<gene>
    <name evidence="20" type="ORF">VNO78_25540</name>
</gene>
<feature type="binding site" evidence="15">
    <location>
        <position position="196"/>
    </location>
    <ligand>
        <name>Ca(2+)</name>
        <dbReference type="ChEBI" id="CHEBI:29108"/>
        <label>2</label>
    </ligand>
</feature>
<dbReference type="EMBL" id="JAYMYS010000006">
    <property type="protein sequence ID" value="KAK7390241.1"/>
    <property type="molecule type" value="Genomic_DNA"/>
</dbReference>
<comment type="catalytic activity">
    <reaction evidence="1 18">
        <text>2 a phenolic donor + H2O2 = 2 a phenolic radical donor + 2 H2O</text>
        <dbReference type="Rhea" id="RHEA:56136"/>
        <dbReference type="ChEBI" id="CHEBI:15377"/>
        <dbReference type="ChEBI" id="CHEBI:16240"/>
        <dbReference type="ChEBI" id="CHEBI:139520"/>
        <dbReference type="ChEBI" id="CHEBI:139521"/>
        <dbReference type="EC" id="1.11.1.7"/>
    </reaction>
</comment>
<evidence type="ECO:0000256" key="5">
    <source>
        <dbReference type="ARBA" id="ARBA00022559"/>
    </source>
</evidence>
<feature type="binding site" evidence="15">
    <location>
        <position position="89"/>
    </location>
    <ligand>
        <name>Ca(2+)</name>
        <dbReference type="ChEBI" id="CHEBI:29108"/>
        <label>1</label>
    </ligand>
</feature>
<dbReference type="GO" id="GO:0046872">
    <property type="term" value="F:metal ion binding"/>
    <property type="evidence" value="ECO:0007669"/>
    <property type="project" value="UniProtKB-UniRule"/>
</dbReference>
<dbReference type="CDD" id="cd00693">
    <property type="entry name" value="secretory_peroxidase"/>
    <property type="match status" value="1"/>
</dbReference>
<evidence type="ECO:0000313" key="21">
    <source>
        <dbReference type="Proteomes" id="UP001386955"/>
    </source>
</evidence>
<dbReference type="Gene3D" id="1.10.520.10">
    <property type="match status" value="1"/>
</dbReference>
<evidence type="ECO:0000256" key="7">
    <source>
        <dbReference type="ARBA" id="ARBA00022723"/>
    </source>
</evidence>
<evidence type="ECO:0000256" key="10">
    <source>
        <dbReference type="ARBA" id="ARBA00023004"/>
    </source>
</evidence>
<dbReference type="Proteomes" id="UP001386955">
    <property type="component" value="Unassembled WGS sequence"/>
</dbReference>
<comment type="similarity">
    <text evidence="18">Belongs to the peroxidase family. Classical plant (class III) peroxidase subfamily.</text>
</comment>
<evidence type="ECO:0000256" key="8">
    <source>
        <dbReference type="ARBA" id="ARBA00022837"/>
    </source>
</evidence>
<feature type="binding site" evidence="15">
    <location>
        <position position="77"/>
    </location>
    <ligand>
        <name>Ca(2+)</name>
        <dbReference type="ChEBI" id="CHEBI:29108"/>
        <label>1</label>
    </ligand>
</feature>
<feature type="binding site" evidence="15">
    <location>
        <position position="71"/>
    </location>
    <ligand>
        <name>Ca(2+)</name>
        <dbReference type="ChEBI" id="CHEBI:29108"/>
        <label>1</label>
    </ligand>
</feature>
<keyword evidence="9 18" id="KW-0560">Oxidoreductase</keyword>
<dbReference type="InterPro" id="IPR019794">
    <property type="entry name" value="Peroxidases_AS"/>
</dbReference>
<evidence type="ECO:0000256" key="15">
    <source>
        <dbReference type="PIRSR" id="PIRSR600823-3"/>
    </source>
</evidence>
<dbReference type="PROSITE" id="PS00436">
    <property type="entry name" value="PEROXIDASE_2"/>
    <property type="match status" value="1"/>
</dbReference>
<feature type="binding site" evidence="15">
    <location>
        <position position="73"/>
    </location>
    <ligand>
        <name>Ca(2+)</name>
        <dbReference type="ChEBI" id="CHEBI:29108"/>
        <label>1</label>
    </ligand>
</feature>
<feature type="disulfide bond" evidence="17">
    <location>
        <begin position="69"/>
        <end position="74"/>
    </location>
</feature>
<evidence type="ECO:0000256" key="1">
    <source>
        <dbReference type="ARBA" id="ARBA00000189"/>
    </source>
</evidence>
<comment type="function">
    <text evidence="2">Removal of H(2)O(2), oxidation of toxic reductants, biosynthesis and degradation of lignin, suberization, auxin catabolism, response to environmental stresses such as wounding, pathogen attack and oxidative stress. These functions might be dependent on each isozyme/isoform in each plant tissue.</text>
</comment>
<keyword evidence="8 15" id="KW-0106">Calcium</keyword>
<sequence length="324" mass="35803">MASCGYFSVLLHAFVFATLTTSAFSQLSPYFYDKTCPNALRTIRSVVEAAVKKEPRMGASLLRLHFHDCFVNGCDGSILLDPTPTIDSEKNSDANFQSARGFEVVDDIKNEVDYVCGTGIVSCADILTVAARDSVVALGGPTWEVELGRRDSTTANKTEANIQIPRPSSSLSQLIIHFNNHGLDINDLVVLSGGHTIGFARCVSYRNRIYNDTNIDPFYARQLQQICPENGENFNLAPLDPMGPNHFGSGYFSDLIQKKGLLHSDQELFNGGYTDELVLKYSHDTQAFNKNFAISMIKMGNIQPPPGDQGEIRFDCRRVNDNID</sequence>
<feature type="domain" description="Plant heme peroxidase family profile" evidence="19">
    <location>
        <begin position="26"/>
        <end position="320"/>
    </location>
</feature>
<feature type="chain" id="PRO_5042670939" description="Peroxidase" evidence="18">
    <location>
        <begin position="26"/>
        <end position="324"/>
    </location>
</feature>
<reference evidence="20 21" key="1">
    <citation type="submission" date="2024-01" db="EMBL/GenBank/DDBJ databases">
        <title>The genomes of 5 underutilized Papilionoideae crops provide insights into root nodulation and disease resistanc.</title>
        <authorList>
            <person name="Jiang F."/>
        </authorList>
    </citation>
    <scope>NUCLEOTIDE SEQUENCE [LARGE SCALE GENOMIC DNA]</scope>
    <source>
        <strain evidence="20">DUOXIRENSHENG_FW03</strain>
        <tissue evidence="20">Leaves</tissue>
    </source>
</reference>
<keyword evidence="10 15" id="KW-0408">Iron</keyword>
<dbReference type="PRINTS" id="PR00461">
    <property type="entry name" value="PLPEROXIDASE"/>
</dbReference>
<evidence type="ECO:0000256" key="13">
    <source>
        <dbReference type="PIRSR" id="PIRSR600823-1"/>
    </source>
</evidence>
<keyword evidence="5 18" id="KW-0575">Peroxidase</keyword>
<comment type="similarity">
    <text evidence="3">Belongs to the peroxidase family. Ascorbate peroxidase subfamily.</text>
</comment>
<dbReference type="SUPFAM" id="SSF48113">
    <property type="entry name" value="Heme-dependent peroxidases"/>
    <property type="match status" value="1"/>
</dbReference>
<feature type="binding site" evidence="15">
    <location>
        <position position="75"/>
    </location>
    <ligand>
        <name>Ca(2+)</name>
        <dbReference type="ChEBI" id="CHEBI:29108"/>
        <label>1</label>
    </ligand>
</feature>
<evidence type="ECO:0000256" key="6">
    <source>
        <dbReference type="ARBA" id="ARBA00022617"/>
    </source>
</evidence>
<comment type="cofactor">
    <cofactor evidence="15 18">
        <name>Ca(2+)</name>
        <dbReference type="ChEBI" id="CHEBI:29108"/>
    </cofactor>
    <text evidence="15 18">Binds 2 calcium ions per subunit.</text>
</comment>
<dbReference type="PANTHER" id="PTHR31388">
    <property type="entry name" value="PEROXIDASE 72-RELATED"/>
    <property type="match status" value="1"/>
</dbReference>
<evidence type="ECO:0000256" key="18">
    <source>
        <dbReference type="RuleBase" id="RU362060"/>
    </source>
</evidence>
<dbReference type="Pfam" id="PF00141">
    <property type="entry name" value="peroxidase"/>
    <property type="match status" value="1"/>
</dbReference>
<dbReference type="GO" id="GO:0005576">
    <property type="term" value="C:extracellular region"/>
    <property type="evidence" value="ECO:0007669"/>
    <property type="project" value="UniProtKB-SubCell"/>
</dbReference>
<feature type="signal peptide" evidence="18">
    <location>
        <begin position="1"/>
        <end position="25"/>
    </location>
</feature>
<dbReference type="FunFam" id="1.10.520.10:FF:000009">
    <property type="entry name" value="Peroxidase"/>
    <property type="match status" value="1"/>
</dbReference>
<evidence type="ECO:0000256" key="11">
    <source>
        <dbReference type="ARBA" id="ARBA00023157"/>
    </source>
</evidence>
<comment type="caution">
    <text evidence="20">The sequence shown here is derived from an EMBL/GenBank/DDBJ whole genome shotgun (WGS) entry which is preliminary data.</text>
</comment>
<keyword evidence="6 18" id="KW-0349">Heme</keyword>
<dbReference type="GO" id="GO:0140825">
    <property type="term" value="F:lactoperoxidase activity"/>
    <property type="evidence" value="ECO:0007669"/>
    <property type="project" value="UniProtKB-EC"/>
</dbReference>
<keyword evidence="7 15" id="KW-0479">Metal-binding</keyword>
<dbReference type="AlphaFoldDB" id="A0AAN9XFI8"/>
<feature type="active site" description="Proton acceptor" evidence="13">
    <location>
        <position position="67"/>
    </location>
</feature>
<evidence type="ECO:0000256" key="3">
    <source>
        <dbReference type="ARBA" id="ARBA00006873"/>
    </source>
</evidence>
<dbReference type="InterPro" id="IPR010255">
    <property type="entry name" value="Haem_peroxidase_sf"/>
</dbReference>
<feature type="disulfide bond" evidence="17">
    <location>
        <begin position="36"/>
        <end position="116"/>
    </location>
</feature>
<evidence type="ECO:0000256" key="17">
    <source>
        <dbReference type="PIRSR" id="PIRSR600823-5"/>
    </source>
</evidence>
<dbReference type="InterPro" id="IPR002016">
    <property type="entry name" value="Haem_peroxidase"/>
</dbReference>
<dbReference type="PROSITE" id="PS00435">
    <property type="entry name" value="PEROXIDASE_1"/>
    <property type="match status" value="1"/>
</dbReference>
<feature type="binding site" evidence="14">
    <location>
        <position position="165"/>
    </location>
    <ligand>
        <name>substrate</name>
    </ligand>
</feature>
<feature type="disulfide bond" evidence="17">
    <location>
        <begin position="202"/>
        <end position="227"/>
    </location>
</feature>
<evidence type="ECO:0000256" key="2">
    <source>
        <dbReference type="ARBA" id="ARBA00002322"/>
    </source>
</evidence>
<proteinExistence type="inferred from homology"/>
<keyword evidence="21" id="KW-1185">Reference proteome</keyword>
<evidence type="ECO:0000256" key="9">
    <source>
        <dbReference type="ARBA" id="ARBA00023002"/>
    </source>
</evidence>
<dbReference type="GO" id="GO:0042744">
    <property type="term" value="P:hydrogen peroxide catabolic process"/>
    <property type="evidence" value="ECO:0007669"/>
    <property type="project" value="UniProtKB-KW"/>
</dbReference>
<feature type="binding site" evidence="15">
    <location>
        <position position="68"/>
    </location>
    <ligand>
        <name>Ca(2+)</name>
        <dbReference type="ChEBI" id="CHEBI:29108"/>
        <label>1</label>
    </ligand>
</feature>
<accession>A0AAN9XFI8</accession>
<dbReference type="GO" id="GO:0006979">
    <property type="term" value="P:response to oxidative stress"/>
    <property type="evidence" value="ECO:0007669"/>
    <property type="project" value="UniProtKB-UniRule"/>
</dbReference>
<dbReference type="GO" id="GO:0020037">
    <property type="term" value="F:heme binding"/>
    <property type="evidence" value="ECO:0007669"/>
    <property type="project" value="UniProtKB-UniRule"/>
</dbReference>
<evidence type="ECO:0000256" key="14">
    <source>
        <dbReference type="PIRSR" id="PIRSR600823-2"/>
    </source>
</evidence>
<comment type="cofactor">
    <cofactor evidence="15 18">
        <name>heme b</name>
        <dbReference type="ChEBI" id="CHEBI:60344"/>
    </cofactor>
    <text evidence="15 18">Binds 1 heme b (iron(II)-protoporphyrin IX) group per subunit.</text>
</comment>
<evidence type="ECO:0000313" key="20">
    <source>
        <dbReference type="EMBL" id="KAK7390241.1"/>
    </source>
</evidence>
<keyword evidence="12" id="KW-0325">Glycoprotein</keyword>
<keyword evidence="18" id="KW-0964">Secreted</keyword>
<dbReference type="PROSITE" id="PS50873">
    <property type="entry name" value="PEROXIDASE_4"/>
    <property type="match status" value="1"/>
</dbReference>
<dbReference type="PANTHER" id="PTHR31388:SF126">
    <property type="entry name" value="PEROXIDASE"/>
    <property type="match status" value="1"/>
</dbReference>
<dbReference type="FunFam" id="1.10.420.10:FF:000001">
    <property type="entry name" value="Peroxidase"/>
    <property type="match status" value="1"/>
</dbReference>
<dbReference type="InterPro" id="IPR019793">
    <property type="entry name" value="Peroxidases_heam-ligand_BS"/>
</dbReference>
<dbReference type="PRINTS" id="PR00458">
    <property type="entry name" value="PEROXIDASE"/>
</dbReference>
<name>A0AAN9XFI8_PSOTE</name>
<evidence type="ECO:0000259" key="19">
    <source>
        <dbReference type="PROSITE" id="PS50873"/>
    </source>
</evidence>
<dbReference type="InterPro" id="IPR033905">
    <property type="entry name" value="Secretory_peroxidase"/>
</dbReference>
<evidence type="ECO:0000256" key="12">
    <source>
        <dbReference type="ARBA" id="ARBA00023180"/>
    </source>
</evidence>
<keyword evidence="11 17" id="KW-1015">Disulfide bond</keyword>
<organism evidence="20 21">
    <name type="scientific">Psophocarpus tetragonolobus</name>
    <name type="common">Winged bean</name>
    <name type="synonym">Dolichos tetragonolobus</name>
    <dbReference type="NCBI Taxonomy" id="3891"/>
    <lineage>
        <taxon>Eukaryota</taxon>
        <taxon>Viridiplantae</taxon>
        <taxon>Streptophyta</taxon>
        <taxon>Embryophyta</taxon>
        <taxon>Tracheophyta</taxon>
        <taxon>Spermatophyta</taxon>
        <taxon>Magnoliopsida</taxon>
        <taxon>eudicotyledons</taxon>
        <taxon>Gunneridae</taxon>
        <taxon>Pentapetalae</taxon>
        <taxon>rosids</taxon>
        <taxon>fabids</taxon>
        <taxon>Fabales</taxon>
        <taxon>Fabaceae</taxon>
        <taxon>Papilionoideae</taxon>
        <taxon>50 kb inversion clade</taxon>
        <taxon>NPAAA clade</taxon>
        <taxon>indigoferoid/millettioid clade</taxon>
        <taxon>Phaseoleae</taxon>
        <taxon>Psophocarpus</taxon>
    </lineage>
</organism>
<dbReference type="EC" id="1.11.1.7" evidence="4 18"/>
<keyword evidence="18" id="KW-0732">Signal</keyword>
<evidence type="ECO:0000256" key="16">
    <source>
        <dbReference type="PIRSR" id="PIRSR600823-4"/>
    </source>
</evidence>
<protein>
    <recommendedName>
        <fullName evidence="4 18">Peroxidase</fullName>
        <ecNumber evidence="4 18">1.11.1.7</ecNumber>
    </recommendedName>
</protein>
<dbReference type="InterPro" id="IPR000823">
    <property type="entry name" value="Peroxidase_pln"/>
</dbReference>
<evidence type="ECO:0000256" key="4">
    <source>
        <dbReference type="ARBA" id="ARBA00012313"/>
    </source>
</evidence>
<feature type="site" description="Transition state stabilizer" evidence="16">
    <location>
        <position position="63"/>
    </location>
</feature>
<feature type="binding site" description="axial binding residue" evidence="15">
    <location>
        <position position="195"/>
    </location>
    <ligand>
        <name>heme b</name>
        <dbReference type="ChEBI" id="CHEBI:60344"/>
    </ligand>
    <ligandPart>
        <name>Fe</name>
        <dbReference type="ChEBI" id="CHEBI:18248"/>
    </ligandPart>
</feature>
<feature type="disulfide bond" evidence="17">
    <location>
        <begin position="123"/>
        <end position="316"/>
    </location>
</feature>
<comment type="subcellular location">
    <subcellularLocation>
        <location evidence="18">Secreted</location>
    </subcellularLocation>
</comment>
<feature type="binding site" evidence="15">
    <location>
        <position position="240"/>
    </location>
    <ligand>
        <name>Ca(2+)</name>
        <dbReference type="ChEBI" id="CHEBI:29108"/>
        <label>2</label>
    </ligand>
</feature>
<dbReference type="Gene3D" id="1.10.420.10">
    <property type="entry name" value="Peroxidase, domain 2"/>
    <property type="match status" value="1"/>
</dbReference>
<keyword evidence="18" id="KW-0376">Hydrogen peroxide</keyword>